<evidence type="ECO:0000256" key="6">
    <source>
        <dbReference type="ARBA" id="ARBA00022741"/>
    </source>
</evidence>
<protein>
    <recommendedName>
        <fullName evidence="3 13">Phosphomevalonate kinase</fullName>
        <ecNumber evidence="3 13">2.7.4.2</ecNumber>
    </recommendedName>
</protein>
<dbReference type="GeneID" id="90037127"/>
<accession>A0ABR1FD63</accession>
<dbReference type="Proteomes" id="UP001498771">
    <property type="component" value="Unassembled WGS sequence"/>
</dbReference>
<evidence type="ECO:0000256" key="12">
    <source>
        <dbReference type="ARBA" id="ARBA00029326"/>
    </source>
</evidence>
<reference evidence="15 16" key="1">
    <citation type="submission" date="2024-03" db="EMBL/GenBank/DDBJ databases">
        <title>Genome-scale model development and genomic sequencing of the oleaginous clade Lipomyces.</title>
        <authorList>
            <consortium name="Lawrence Berkeley National Laboratory"/>
            <person name="Czajka J.J."/>
            <person name="Han Y."/>
            <person name="Kim J."/>
            <person name="Mondo S.J."/>
            <person name="Hofstad B.A."/>
            <person name="Robles A."/>
            <person name="Haridas S."/>
            <person name="Riley R."/>
            <person name="LaButti K."/>
            <person name="Pangilinan J."/>
            <person name="Andreopoulos W."/>
            <person name="Lipzen A."/>
            <person name="Yan J."/>
            <person name="Wang M."/>
            <person name="Ng V."/>
            <person name="Grigoriev I.V."/>
            <person name="Spatafora J.W."/>
            <person name="Magnuson J.K."/>
            <person name="Baker S.E."/>
            <person name="Pomraning K.R."/>
        </authorList>
    </citation>
    <scope>NUCLEOTIDE SEQUENCE [LARGE SCALE GENOMIC DNA]</scope>
    <source>
        <strain evidence="15 16">Phaff 52-87</strain>
    </source>
</reference>
<dbReference type="SUPFAM" id="SSF55060">
    <property type="entry name" value="GHMP Kinase, C-terminal domain"/>
    <property type="match status" value="1"/>
</dbReference>
<dbReference type="InterPro" id="IPR020568">
    <property type="entry name" value="Ribosomal_Su5_D2-typ_SF"/>
</dbReference>
<dbReference type="PANTHER" id="PTHR31814">
    <property type="match status" value="1"/>
</dbReference>
<dbReference type="EMBL" id="JBBJBU010000001">
    <property type="protein sequence ID" value="KAK7207794.1"/>
    <property type="molecule type" value="Genomic_DNA"/>
</dbReference>
<evidence type="ECO:0000313" key="16">
    <source>
        <dbReference type="Proteomes" id="UP001498771"/>
    </source>
</evidence>
<dbReference type="InterPro" id="IPR036554">
    <property type="entry name" value="GHMP_kinase_C_sf"/>
</dbReference>
<dbReference type="PIRSF" id="PIRSF017288">
    <property type="entry name" value="PMK_GHMP_euk"/>
    <property type="match status" value="1"/>
</dbReference>
<keyword evidence="10 13" id="KW-0443">Lipid metabolism</keyword>
<evidence type="ECO:0000259" key="14">
    <source>
        <dbReference type="Pfam" id="PF00288"/>
    </source>
</evidence>
<evidence type="ECO:0000256" key="13">
    <source>
        <dbReference type="PIRNR" id="PIRNR017288"/>
    </source>
</evidence>
<dbReference type="SUPFAM" id="SSF54211">
    <property type="entry name" value="Ribosomal protein S5 domain 2-like"/>
    <property type="match status" value="1"/>
</dbReference>
<organism evidence="15 16">
    <name type="scientific">Myxozyma melibiosi</name>
    <dbReference type="NCBI Taxonomy" id="54550"/>
    <lineage>
        <taxon>Eukaryota</taxon>
        <taxon>Fungi</taxon>
        <taxon>Dikarya</taxon>
        <taxon>Ascomycota</taxon>
        <taxon>Saccharomycotina</taxon>
        <taxon>Lipomycetes</taxon>
        <taxon>Lipomycetales</taxon>
        <taxon>Lipomycetaceae</taxon>
        <taxon>Myxozyma</taxon>
    </lineage>
</organism>
<keyword evidence="6" id="KW-0547">Nucleotide-binding</keyword>
<comment type="pathway">
    <text evidence="1 13">Isoprenoid biosynthesis; isopentenyl diphosphate biosynthesis via mevalonate pathway; isopentenyl diphosphate from (R)-mevalonate: step 2/3.</text>
</comment>
<evidence type="ECO:0000256" key="4">
    <source>
        <dbReference type="ARBA" id="ARBA00022516"/>
    </source>
</evidence>
<comment type="similarity">
    <text evidence="2 13">Belongs to the GHMP kinase family. Mevalonate kinase subfamily.</text>
</comment>
<comment type="catalytic activity">
    <reaction evidence="12">
        <text>(R)-5-phosphomevalonate + ATP = (R)-5-diphosphomevalonate + ADP</text>
        <dbReference type="Rhea" id="RHEA:16341"/>
        <dbReference type="ChEBI" id="CHEBI:30616"/>
        <dbReference type="ChEBI" id="CHEBI:57557"/>
        <dbReference type="ChEBI" id="CHEBI:58146"/>
        <dbReference type="ChEBI" id="CHEBI:456216"/>
        <dbReference type="EC" id="2.7.4.2"/>
    </reaction>
    <physiologicalReaction direction="left-to-right" evidence="12">
        <dbReference type="Rhea" id="RHEA:16342"/>
    </physiologicalReaction>
</comment>
<dbReference type="Gene3D" id="3.30.230.10">
    <property type="match status" value="1"/>
</dbReference>
<proteinExistence type="inferred from homology"/>
<evidence type="ECO:0000256" key="3">
    <source>
        <dbReference type="ARBA" id="ARBA00012958"/>
    </source>
</evidence>
<evidence type="ECO:0000313" key="15">
    <source>
        <dbReference type="EMBL" id="KAK7207794.1"/>
    </source>
</evidence>
<keyword evidence="4 13" id="KW-0444">Lipid biosynthesis</keyword>
<dbReference type="InterPro" id="IPR006203">
    <property type="entry name" value="GHMP_knse_ATP-bd_CS"/>
</dbReference>
<evidence type="ECO:0000256" key="8">
    <source>
        <dbReference type="ARBA" id="ARBA00022840"/>
    </source>
</evidence>
<dbReference type="RefSeq" id="XP_064770827.1">
    <property type="nucleotide sequence ID" value="XM_064911615.1"/>
</dbReference>
<comment type="caution">
    <text evidence="15">The sequence shown here is derived from an EMBL/GenBank/DDBJ whole genome shotgun (WGS) entry which is preliminary data.</text>
</comment>
<gene>
    <name evidence="15" type="ORF">BZA70DRAFT_272222</name>
</gene>
<dbReference type="PROSITE" id="PS00627">
    <property type="entry name" value="GHMP_KINASES_ATP"/>
    <property type="match status" value="1"/>
</dbReference>
<evidence type="ECO:0000256" key="7">
    <source>
        <dbReference type="ARBA" id="ARBA00022777"/>
    </source>
</evidence>
<keyword evidence="11 13" id="KW-0753">Steroid metabolism</keyword>
<dbReference type="PANTHER" id="PTHR31814:SF2">
    <property type="entry name" value="PHOSPHOMEVALONATE KINASE"/>
    <property type="match status" value="1"/>
</dbReference>
<dbReference type="InterPro" id="IPR035102">
    <property type="entry name" value="Phosphomevalonate_kinase"/>
</dbReference>
<keyword evidence="8" id="KW-0067">ATP-binding</keyword>
<dbReference type="EC" id="2.7.4.2" evidence="3 13"/>
<evidence type="ECO:0000256" key="1">
    <source>
        <dbReference type="ARBA" id="ARBA00005017"/>
    </source>
</evidence>
<evidence type="ECO:0000256" key="2">
    <source>
        <dbReference type="ARBA" id="ARBA00006495"/>
    </source>
</evidence>
<evidence type="ECO:0000256" key="5">
    <source>
        <dbReference type="ARBA" id="ARBA00022679"/>
    </source>
</evidence>
<keyword evidence="9 13" id="KW-0752">Steroid biosynthesis</keyword>
<evidence type="ECO:0000256" key="10">
    <source>
        <dbReference type="ARBA" id="ARBA00023098"/>
    </source>
</evidence>
<dbReference type="InterPro" id="IPR006204">
    <property type="entry name" value="GHMP_kinase_N_dom"/>
</dbReference>
<keyword evidence="5 13" id="KW-0808">Transferase</keyword>
<dbReference type="InterPro" id="IPR016005">
    <property type="entry name" value="Erg8"/>
</dbReference>
<name>A0ABR1FD63_9ASCO</name>
<evidence type="ECO:0000256" key="11">
    <source>
        <dbReference type="ARBA" id="ARBA00023221"/>
    </source>
</evidence>
<feature type="domain" description="GHMP kinase N-terminal" evidence="14">
    <location>
        <begin position="148"/>
        <end position="220"/>
    </location>
</feature>
<sequence>MTLSEPEKHCFSAPGKALFAGGYLVLYPENSSFVTALSARIYAVAAESSSLDPALPTVTVLSPQFQEGEWSYTLSKSDSTGFVTVAALVPSRKNPFVHAAVTTVLNYLSATGALATPIPSVTVNILSDNAYHSQPSEDVPKFNKHAQAISDVPKTGLGSSAALTTSLTAALLSYYSSKAADKPLSLEERKDVLHNLAQVAHCTAQGKVGSGFDVACAVYGSIVYRRFLASIISAIPAVPTTGDAGFESAYLDALRTTIDSDWSVGTGKCTVPPRMRLLMGDVSGGSETPAMVQMVQRWRKEGGATAESTWVSLGKANQSLISAMIGLQVEAEKDPAGYNGVLDQISDSAAGCAGIKALGASKGSLLGDLLVQAVDSMADIRFHLRAMTTGSGAQIEPVEQTKLLDACNELPGVFGGVVPGAGGYDAICLLVAEATVDRVRAATGSEFKNVKWLDLREESVGVRKEPFASLAEYL</sequence>
<dbReference type="InterPro" id="IPR014721">
    <property type="entry name" value="Ribsml_uS5_D2-typ_fold_subgr"/>
</dbReference>
<keyword evidence="7 13" id="KW-0418">Kinase</keyword>
<dbReference type="Pfam" id="PF00288">
    <property type="entry name" value="GHMP_kinases_N"/>
    <property type="match status" value="1"/>
</dbReference>
<keyword evidence="16" id="KW-1185">Reference proteome</keyword>
<evidence type="ECO:0000256" key="9">
    <source>
        <dbReference type="ARBA" id="ARBA00022955"/>
    </source>
</evidence>